<evidence type="ECO:0000313" key="1">
    <source>
        <dbReference type="EMBL" id="VVE72034.1"/>
    </source>
</evidence>
<dbReference type="SUPFAM" id="SSF50985">
    <property type="entry name" value="RCC1/BLIP-II"/>
    <property type="match status" value="1"/>
</dbReference>
<dbReference type="Gene3D" id="2.130.10.30">
    <property type="entry name" value="Regulator of chromosome condensation 1/beta-lactamase-inhibitor protein II"/>
    <property type="match status" value="1"/>
</dbReference>
<proteinExistence type="predicted"/>
<dbReference type="InterPro" id="IPR009091">
    <property type="entry name" value="RCC1/BLIP-II"/>
</dbReference>
<dbReference type="Proteomes" id="UP000383122">
    <property type="component" value="Unassembled WGS sequence"/>
</dbReference>
<organism evidence="1 2">
    <name type="scientific">Pandoraea anapnoica</name>
    <dbReference type="NCBI Taxonomy" id="2508301"/>
    <lineage>
        <taxon>Bacteria</taxon>
        <taxon>Pseudomonadati</taxon>
        <taxon>Pseudomonadota</taxon>
        <taxon>Betaproteobacteria</taxon>
        <taxon>Burkholderiales</taxon>
        <taxon>Burkholderiaceae</taxon>
        <taxon>Pandoraea</taxon>
    </lineage>
</organism>
<gene>
    <name evidence="1" type="ORF">PAN31117_04252</name>
</gene>
<name>A0A5E5AEL7_9BURK</name>
<dbReference type="EMBL" id="CABPSP010000014">
    <property type="protein sequence ID" value="VVE72034.1"/>
    <property type="molecule type" value="Genomic_DNA"/>
</dbReference>
<dbReference type="AlphaFoldDB" id="A0A5E5AEL7"/>
<accession>A0A5E5AEL7</accession>
<keyword evidence="2" id="KW-1185">Reference proteome</keyword>
<protein>
    <submittedName>
        <fullName evidence="1">Uncharacterized protein</fullName>
    </submittedName>
</protein>
<reference evidence="1 2" key="1">
    <citation type="submission" date="2019-08" db="EMBL/GenBank/DDBJ databases">
        <authorList>
            <person name="Peeters C."/>
        </authorList>
    </citation>
    <scope>NUCLEOTIDE SEQUENCE [LARGE SCALE GENOMIC DNA]</scope>
    <source>
        <strain evidence="1 2">LMG 31117</strain>
    </source>
</reference>
<evidence type="ECO:0000313" key="2">
    <source>
        <dbReference type="Proteomes" id="UP000383122"/>
    </source>
</evidence>
<sequence>MVPDFIKQLDDIVEIVGIDQAFCARREDGRIACWGHRGYGGILPPEYEFEKFVQVTGTAVAFAGLKADGTVVTWGDAERGGDSSAVKERLVDIRAVYANSQAFAAIPAGGGVVTWGIAKGGGTPTPDQMAVLNDYLRYDTPGSVVSPSSPQGRALAIFRAKNLASIVA</sequence>